<accession>A0A0V0GZ95</accession>
<keyword evidence="1" id="KW-0812">Transmembrane</keyword>
<proteinExistence type="predicted"/>
<keyword evidence="1" id="KW-1133">Transmembrane helix</keyword>
<sequence>MCTTQVLLPPPFSHHFALALTSFFHLFHNLLLFIFFILPYSLLAKKRLLEIDGTLQKINSSHELVPQLW</sequence>
<keyword evidence="1" id="KW-0472">Membrane</keyword>
<evidence type="ECO:0000313" key="2">
    <source>
        <dbReference type="EMBL" id="JAP13081.1"/>
    </source>
</evidence>
<protein>
    <submittedName>
        <fullName evidence="2">Putative ovule protein</fullName>
    </submittedName>
</protein>
<reference evidence="2" key="1">
    <citation type="submission" date="2015-12" db="EMBL/GenBank/DDBJ databases">
        <title>Gene expression during late stages of embryo sac development: a critical building block for successful pollen-pistil interactions.</title>
        <authorList>
            <person name="Liu Y."/>
            <person name="Joly V."/>
            <person name="Sabar M."/>
            <person name="Matton D.P."/>
        </authorList>
    </citation>
    <scope>NUCLEOTIDE SEQUENCE</scope>
</reference>
<dbReference type="EMBL" id="GEDG01028584">
    <property type="protein sequence ID" value="JAP13081.1"/>
    <property type="molecule type" value="Transcribed_RNA"/>
</dbReference>
<evidence type="ECO:0000256" key="1">
    <source>
        <dbReference type="SAM" id="Phobius"/>
    </source>
</evidence>
<feature type="transmembrane region" description="Helical" evidence="1">
    <location>
        <begin position="16"/>
        <end position="38"/>
    </location>
</feature>
<dbReference type="AlphaFoldDB" id="A0A0V0GZ95"/>
<organism evidence="2">
    <name type="scientific">Solanum chacoense</name>
    <name type="common">Chaco potato</name>
    <dbReference type="NCBI Taxonomy" id="4108"/>
    <lineage>
        <taxon>Eukaryota</taxon>
        <taxon>Viridiplantae</taxon>
        <taxon>Streptophyta</taxon>
        <taxon>Embryophyta</taxon>
        <taxon>Tracheophyta</taxon>
        <taxon>Spermatophyta</taxon>
        <taxon>Magnoliopsida</taxon>
        <taxon>eudicotyledons</taxon>
        <taxon>Gunneridae</taxon>
        <taxon>Pentapetalae</taxon>
        <taxon>asterids</taxon>
        <taxon>lamiids</taxon>
        <taxon>Solanales</taxon>
        <taxon>Solanaceae</taxon>
        <taxon>Solanoideae</taxon>
        <taxon>Solaneae</taxon>
        <taxon>Solanum</taxon>
    </lineage>
</organism>
<name>A0A0V0GZ95_SOLCH</name>